<organism evidence="1 2">
    <name type="scientific">Fusarium decemcellulare</name>
    <dbReference type="NCBI Taxonomy" id="57161"/>
    <lineage>
        <taxon>Eukaryota</taxon>
        <taxon>Fungi</taxon>
        <taxon>Dikarya</taxon>
        <taxon>Ascomycota</taxon>
        <taxon>Pezizomycotina</taxon>
        <taxon>Sordariomycetes</taxon>
        <taxon>Hypocreomycetidae</taxon>
        <taxon>Hypocreales</taxon>
        <taxon>Nectriaceae</taxon>
        <taxon>Fusarium</taxon>
        <taxon>Fusarium decemcellulare species complex</taxon>
    </lineage>
</organism>
<gene>
    <name evidence="1" type="ORF">NM208_g5833</name>
</gene>
<evidence type="ECO:0000313" key="2">
    <source>
        <dbReference type="Proteomes" id="UP001148629"/>
    </source>
</evidence>
<accession>A0ACC1SFJ2</accession>
<reference evidence="1" key="1">
    <citation type="submission" date="2022-08" db="EMBL/GenBank/DDBJ databases">
        <title>Genome Sequence of Fusarium decemcellulare.</title>
        <authorList>
            <person name="Buettner E."/>
        </authorList>
    </citation>
    <scope>NUCLEOTIDE SEQUENCE</scope>
    <source>
        <strain evidence="1">Babe19</strain>
    </source>
</reference>
<evidence type="ECO:0000313" key="1">
    <source>
        <dbReference type="EMBL" id="KAJ3538596.1"/>
    </source>
</evidence>
<proteinExistence type="predicted"/>
<keyword evidence="2" id="KW-1185">Reference proteome</keyword>
<comment type="caution">
    <text evidence="1">The sequence shown here is derived from an EMBL/GenBank/DDBJ whole genome shotgun (WGS) entry which is preliminary data.</text>
</comment>
<dbReference type="EMBL" id="JANRMS010000510">
    <property type="protein sequence ID" value="KAJ3538596.1"/>
    <property type="molecule type" value="Genomic_DNA"/>
</dbReference>
<protein>
    <submittedName>
        <fullName evidence="1">Uncharacterized protein</fullName>
    </submittedName>
</protein>
<name>A0ACC1SFJ2_9HYPO</name>
<sequence>MTRKGAMTGIPAHQAIRSWVAVVKIHDVLKHKFLNPDMYSLPSAASSATVSSSSKPDHNSAGLDTGTIAGIVVCTWVGCSLMAIIAMWLLCRKPRQKKQTNVRKSNKMGASSQPYDKLDDWHQDTLETQSPAGLNQQALLATSSLSSHYSRSIPLVEYAQNRDQHPHTNQIGNSQSHAQYTDTASTSSQTDNSKQ</sequence>
<dbReference type="Proteomes" id="UP001148629">
    <property type="component" value="Unassembled WGS sequence"/>
</dbReference>